<dbReference type="InterPro" id="IPR017519">
    <property type="entry name" value="CHP03085"/>
</dbReference>
<proteinExistence type="predicted"/>
<dbReference type="AlphaFoldDB" id="A0A098Y218"/>
<reference evidence="2 3" key="1">
    <citation type="submission" date="2014-07" db="EMBL/GenBank/DDBJ databases">
        <title>Biosystematic studies on Modestobacter strains isolated from extreme hyper-arid desert soil and from historic building.</title>
        <authorList>
            <person name="Bukarasam K."/>
            <person name="Bull A."/>
            <person name="Girard G."/>
            <person name="van Wezel G."/>
            <person name="Goodfellow M."/>
        </authorList>
    </citation>
    <scope>NUCLEOTIDE SEQUENCE [LARGE SCALE GENOMIC DNA]</scope>
    <source>
        <strain evidence="2 3">KNN45-2b</strain>
    </source>
</reference>
<dbReference type="EMBL" id="JPMX01000119">
    <property type="protein sequence ID" value="KGH44527.1"/>
    <property type="molecule type" value="Genomic_DNA"/>
</dbReference>
<organism evidence="2 3">
    <name type="scientific">Modestobacter caceresii</name>
    <dbReference type="NCBI Taxonomy" id="1522368"/>
    <lineage>
        <taxon>Bacteria</taxon>
        <taxon>Bacillati</taxon>
        <taxon>Actinomycetota</taxon>
        <taxon>Actinomycetes</taxon>
        <taxon>Geodermatophilales</taxon>
        <taxon>Geodermatophilaceae</taxon>
        <taxon>Modestobacter</taxon>
    </lineage>
</organism>
<dbReference type="NCBIfam" id="TIGR03083">
    <property type="entry name" value="maleylpyruvate isomerase family mycothiol-dependent enzyme"/>
    <property type="match status" value="1"/>
</dbReference>
<comment type="caution">
    <text evidence="2">The sequence shown here is derived from an EMBL/GenBank/DDBJ whole genome shotgun (WGS) entry which is preliminary data.</text>
</comment>
<evidence type="ECO:0000313" key="3">
    <source>
        <dbReference type="Proteomes" id="UP000029713"/>
    </source>
</evidence>
<feature type="region of interest" description="Disordered" evidence="1">
    <location>
        <begin position="160"/>
        <end position="182"/>
    </location>
</feature>
<dbReference type="STRING" id="1522368.IN07_23000"/>
<keyword evidence="3" id="KW-1185">Reference proteome</keyword>
<name>A0A098Y218_9ACTN</name>
<dbReference type="InterPro" id="IPR034660">
    <property type="entry name" value="DinB/YfiT-like"/>
</dbReference>
<dbReference type="InterPro" id="IPR017517">
    <property type="entry name" value="Maleyloyr_isom"/>
</dbReference>
<dbReference type="Proteomes" id="UP000029713">
    <property type="component" value="Unassembled WGS sequence"/>
</dbReference>
<evidence type="ECO:0008006" key="4">
    <source>
        <dbReference type="Google" id="ProtNLM"/>
    </source>
</evidence>
<dbReference type="NCBIfam" id="TIGR03085">
    <property type="entry name" value="TIGR03085 family metal-binding protein"/>
    <property type="match status" value="1"/>
</dbReference>
<protein>
    <recommendedName>
        <fullName evidence="4">Mycothiol-dependent maleylpyruvate isomerase metal-binding domain-containing protein</fullName>
    </recommendedName>
</protein>
<evidence type="ECO:0000256" key="1">
    <source>
        <dbReference type="SAM" id="MobiDB-lite"/>
    </source>
</evidence>
<accession>A0A098Y218</accession>
<dbReference type="RefSeq" id="WP_052091640.1">
    <property type="nucleotide sequence ID" value="NZ_JPMX01000119.1"/>
</dbReference>
<sequence>MPTSAVPVSQSERAALADLLEQLGPDRPTCCEGWATQDMAAHLVVRDRRPDAMPGFVLGGPFARWTGRVHGRARERQDYGRLVDEVRSGPPAWVPTSWPVLDRLMNTAEMVIHHEDVRRAQPGWAPRELPRQVQDQLWRSVPVLARGQASQRPTAGLLVRRSDVPDGSPGSERRLHDGEPTTTVTGAPLELLLWVSGRREVACVDLTVD</sequence>
<evidence type="ECO:0000313" key="2">
    <source>
        <dbReference type="EMBL" id="KGH44527.1"/>
    </source>
</evidence>
<gene>
    <name evidence="2" type="ORF">IN07_23000</name>
</gene>
<dbReference type="SUPFAM" id="SSF109854">
    <property type="entry name" value="DinB/YfiT-like putative metalloenzymes"/>
    <property type="match status" value="1"/>
</dbReference>